<accession>A0A941CS85</accession>
<gene>
    <name evidence="2" type="ORF">KCG48_12720</name>
</gene>
<evidence type="ECO:0000313" key="2">
    <source>
        <dbReference type="EMBL" id="MBR0577179.1"/>
    </source>
</evidence>
<organism evidence="2 3">
    <name type="scientific">Proteiniclasticum sediminis</name>
    <dbReference type="NCBI Taxonomy" id="2804028"/>
    <lineage>
        <taxon>Bacteria</taxon>
        <taxon>Bacillati</taxon>
        <taxon>Bacillota</taxon>
        <taxon>Clostridia</taxon>
        <taxon>Eubacteriales</taxon>
        <taxon>Clostridiaceae</taxon>
        <taxon>Proteiniclasticum</taxon>
    </lineage>
</organism>
<dbReference type="RefSeq" id="WP_211802595.1">
    <property type="nucleotide sequence ID" value="NZ_JAGSCS010000022.1"/>
</dbReference>
<dbReference type="PANTHER" id="PTHR30615:SF8">
    <property type="entry name" value="UPF0047 PROTEIN C4A8.02C"/>
    <property type="match status" value="1"/>
</dbReference>
<keyword evidence="3" id="KW-1185">Reference proteome</keyword>
<dbReference type="SUPFAM" id="SSF111038">
    <property type="entry name" value="YjbQ-like"/>
    <property type="match status" value="1"/>
</dbReference>
<evidence type="ECO:0000256" key="1">
    <source>
        <dbReference type="ARBA" id="ARBA00005534"/>
    </source>
</evidence>
<dbReference type="AlphaFoldDB" id="A0A941CS85"/>
<dbReference type="PIRSF" id="PIRSF004681">
    <property type="entry name" value="UCP004681"/>
    <property type="match status" value="1"/>
</dbReference>
<dbReference type="EMBL" id="JAGSCS010000022">
    <property type="protein sequence ID" value="MBR0577179.1"/>
    <property type="molecule type" value="Genomic_DNA"/>
</dbReference>
<dbReference type="Pfam" id="PF01894">
    <property type="entry name" value="YjbQ"/>
    <property type="match status" value="1"/>
</dbReference>
<dbReference type="PANTHER" id="PTHR30615">
    <property type="entry name" value="UNCHARACTERIZED PROTEIN YJBQ-RELATED"/>
    <property type="match status" value="1"/>
</dbReference>
<dbReference type="Gene3D" id="2.60.120.460">
    <property type="entry name" value="YjbQ-like"/>
    <property type="match status" value="1"/>
</dbReference>
<dbReference type="Proteomes" id="UP000675379">
    <property type="component" value="Unassembled WGS sequence"/>
</dbReference>
<reference evidence="2" key="1">
    <citation type="submission" date="2021-04" db="EMBL/GenBank/DDBJ databases">
        <title>Proteiniclasticum sedimins sp. nov., an obligate anaerobic bacterium isolated from anaerobic sludge.</title>
        <authorList>
            <person name="Liu J."/>
        </authorList>
    </citation>
    <scope>NUCLEOTIDE SEQUENCE</scope>
    <source>
        <strain evidence="2">BAD-10</strain>
    </source>
</reference>
<dbReference type="NCBIfam" id="TIGR00149">
    <property type="entry name" value="TIGR00149_YjbQ"/>
    <property type="match status" value="1"/>
</dbReference>
<protein>
    <submittedName>
        <fullName evidence="2">Secondary thiamine-phosphate synthase enzyme YjbQ</fullName>
    </submittedName>
</protein>
<name>A0A941CS85_9CLOT</name>
<proteinExistence type="inferred from homology"/>
<dbReference type="InterPro" id="IPR001602">
    <property type="entry name" value="UPF0047_YjbQ-like"/>
</dbReference>
<comment type="caution">
    <text evidence="2">The sequence shown here is derived from an EMBL/GenBank/DDBJ whole genome shotgun (WGS) entry which is preliminary data.</text>
</comment>
<comment type="similarity">
    <text evidence="1">Belongs to the UPF0047 family.</text>
</comment>
<evidence type="ECO:0000313" key="3">
    <source>
        <dbReference type="Proteomes" id="UP000675379"/>
    </source>
</evidence>
<sequence>MEKLKVESRGRTDMVEITEEVKAAVRRSGVKSGICLLFVPHTTGAVTITEYADPHVMQDILTTMNALIPFENNYTHEEGNAAAHIKSSLFNFSLEMIIDEGELLIGGYQGIFFCEFDGPRNRQVFVKIMEG</sequence>
<dbReference type="InterPro" id="IPR035917">
    <property type="entry name" value="YjbQ-like_sf"/>
</dbReference>